<feature type="region of interest" description="Disordered" evidence="1">
    <location>
        <begin position="20"/>
        <end position="78"/>
    </location>
</feature>
<name>A0ABY6TRU3_BIOOC</name>
<gene>
    <name evidence="2" type="ORF">CLO192961_LOCUS36544</name>
</gene>
<feature type="compositionally biased region" description="Polar residues" evidence="1">
    <location>
        <begin position="27"/>
        <end position="47"/>
    </location>
</feature>
<organism evidence="2 3">
    <name type="scientific">Bionectria ochroleuca</name>
    <name type="common">Gliocladium roseum</name>
    <dbReference type="NCBI Taxonomy" id="29856"/>
    <lineage>
        <taxon>Eukaryota</taxon>
        <taxon>Fungi</taxon>
        <taxon>Dikarya</taxon>
        <taxon>Ascomycota</taxon>
        <taxon>Pezizomycotina</taxon>
        <taxon>Sordariomycetes</taxon>
        <taxon>Hypocreomycetidae</taxon>
        <taxon>Hypocreales</taxon>
        <taxon>Bionectriaceae</taxon>
        <taxon>Clonostachys</taxon>
    </lineage>
</organism>
<protein>
    <submittedName>
        <fullName evidence="2">Uncharacterized protein</fullName>
    </submittedName>
</protein>
<sequence length="78" mass="8810">METKAYLEWDNTLRRRKEASLSKLMRPTTTSIPLAPSTGNKDNSPSSRPAKRKGTDITSNQPAKAMKTWPLGRFFKKS</sequence>
<dbReference type="Proteomes" id="UP000766486">
    <property type="component" value="Unassembled WGS sequence"/>
</dbReference>
<keyword evidence="3" id="KW-1185">Reference proteome</keyword>
<comment type="caution">
    <text evidence="2">The sequence shown here is derived from an EMBL/GenBank/DDBJ whole genome shotgun (WGS) entry which is preliminary data.</text>
</comment>
<evidence type="ECO:0000313" key="3">
    <source>
        <dbReference type="Proteomes" id="UP000766486"/>
    </source>
</evidence>
<evidence type="ECO:0000256" key="1">
    <source>
        <dbReference type="SAM" id="MobiDB-lite"/>
    </source>
</evidence>
<reference evidence="2 3" key="1">
    <citation type="submission" date="2019-06" db="EMBL/GenBank/DDBJ databases">
        <authorList>
            <person name="Broberg M."/>
        </authorList>
    </citation>
    <scope>NUCLEOTIDE SEQUENCE [LARGE SCALE GENOMIC DNA]</scope>
</reference>
<proteinExistence type="predicted"/>
<accession>A0ABY6TRU3</accession>
<dbReference type="EMBL" id="CABFNS010000307">
    <property type="protein sequence ID" value="VUC20925.1"/>
    <property type="molecule type" value="Genomic_DNA"/>
</dbReference>
<evidence type="ECO:0000313" key="2">
    <source>
        <dbReference type="EMBL" id="VUC20925.1"/>
    </source>
</evidence>